<evidence type="ECO:0000256" key="4">
    <source>
        <dbReference type="ARBA" id="ARBA00022989"/>
    </source>
</evidence>
<keyword evidence="5" id="KW-0406">Ion transport</keyword>
<evidence type="ECO:0000256" key="2">
    <source>
        <dbReference type="ARBA" id="ARBA00022448"/>
    </source>
</evidence>
<dbReference type="Gene3D" id="1.20.120.350">
    <property type="entry name" value="Voltage-gated potassium channels. Chain C"/>
    <property type="match status" value="1"/>
</dbReference>
<evidence type="ECO:0000313" key="10">
    <source>
        <dbReference type="EMBL" id="SHE93199.1"/>
    </source>
</evidence>
<dbReference type="GO" id="GO:0001508">
    <property type="term" value="P:action potential"/>
    <property type="evidence" value="ECO:0007669"/>
    <property type="project" value="TreeGrafter"/>
</dbReference>
<keyword evidence="11" id="KW-1185">Reference proteome</keyword>
<feature type="transmembrane region" description="Helical" evidence="8">
    <location>
        <begin position="14"/>
        <end position="32"/>
    </location>
</feature>
<dbReference type="InterPro" id="IPR027359">
    <property type="entry name" value="Volt_channel_dom_sf"/>
</dbReference>
<evidence type="ECO:0000256" key="7">
    <source>
        <dbReference type="ARBA" id="ARBA00023303"/>
    </source>
</evidence>
<name>A0A1M4XI68_9BACL</name>
<sequence length="262" mass="30534">MNGKLLKQLTQRRLVLFYEIFVIFLVLSYSILLIQNSSGAIPDILTPQEMLWLDWGLIFLFGLEYLVRYIYAAEKRKFVMKNWFELIAMLPLDSHFRFFRILRFIQLVRMSKILSAFFRRKELRYSFVIVSLVVLWGATGVYLIEAPMSKNIHSFLDAIWWAIVTTTTVGYGDISPVTLGGRMIAVVLMFTGIGLIGSVTASIATHFMEYLKIPQEITGEDRVRRDLIELIEKKLEEIEELSDEEYKTLLAMIETMRHQKVD</sequence>
<dbReference type="Gene3D" id="1.10.287.70">
    <property type="match status" value="1"/>
</dbReference>
<feature type="transmembrane region" description="Helical" evidence="8">
    <location>
        <begin position="155"/>
        <end position="172"/>
    </location>
</feature>
<dbReference type="Proteomes" id="UP000184476">
    <property type="component" value="Unassembled WGS sequence"/>
</dbReference>
<dbReference type="PANTHER" id="PTHR11537">
    <property type="entry name" value="VOLTAGE-GATED POTASSIUM CHANNEL"/>
    <property type="match status" value="1"/>
</dbReference>
<keyword evidence="2" id="KW-0813">Transport</keyword>
<accession>A0A1M4XI68</accession>
<evidence type="ECO:0000256" key="3">
    <source>
        <dbReference type="ARBA" id="ARBA00022692"/>
    </source>
</evidence>
<evidence type="ECO:0000256" key="1">
    <source>
        <dbReference type="ARBA" id="ARBA00004141"/>
    </source>
</evidence>
<dbReference type="InterPro" id="IPR013099">
    <property type="entry name" value="K_chnl_dom"/>
</dbReference>
<feature type="transmembrane region" description="Helical" evidence="8">
    <location>
        <begin position="52"/>
        <end position="71"/>
    </location>
</feature>
<dbReference type="PANTHER" id="PTHR11537:SF254">
    <property type="entry name" value="POTASSIUM VOLTAGE-GATED CHANNEL PROTEIN SHAB"/>
    <property type="match status" value="1"/>
</dbReference>
<evidence type="ECO:0000313" key="11">
    <source>
        <dbReference type="Proteomes" id="UP000184476"/>
    </source>
</evidence>
<protein>
    <submittedName>
        <fullName evidence="10">Voltage-gated potassium channel</fullName>
    </submittedName>
</protein>
<dbReference type="OrthoDB" id="9785285at2"/>
<dbReference type="STRING" id="112248.SAMN05444392_10517"/>
<proteinExistence type="predicted"/>
<dbReference type="AlphaFoldDB" id="A0A1M4XI68"/>
<evidence type="ECO:0000256" key="8">
    <source>
        <dbReference type="SAM" id="Phobius"/>
    </source>
</evidence>
<keyword evidence="3 8" id="KW-0812">Transmembrane</keyword>
<dbReference type="GO" id="GO:0008076">
    <property type="term" value="C:voltage-gated potassium channel complex"/>
    <property type="evidence" value="ECO:0007669"/>
    <property type="project" value="InterPro"/>
</dbReference>
<dbReference type="RefSeq" id="WP_073154646.1">
    <property type="nucleotide sequence ID" value="NZ_FQVL01000005.1"/>
</dbReference>
<dbReference type="InterPro" id="IPR028325">
    <property type="entry name" value="VG_K_chnl"/>
</dbReference>
<evidence type="ECO:0000259" key="9">
    <source>
        <dbReference type="Pfam" id="PF07885"/>
    </source>
</evidence>
<dbReference type="EMBL" id="FQVL01000005">
    <property type="protein sequence ID" value="SHE93199.1"/>
    <property type="molecule type" value="Genomic_DNA"/>
</dbReference>
<evidence type="ECO:0000256" key="6">
    <source>
        <dbReference type="ARBA" id="ARBA00023136"/>
    </source>
</evidence>
<dbReference type="Pfam" id="PF07885">
    <property type="entry name" value="Ion_trans_2"/>
    <property type="match status" value="1"/>
</dbReference>
<keyword evidence="4 8" id="KW-1133">Transmembrane helix</keyword>
<dbReference type="SUPFAM" id="SSF81324">
    <property type="entry name" value="Voltage-gated potassium channels"/>
    <property type="match status" value="1"/>
</dbReference>
<reference evidence="10 11" key="1">
    <citation type="submission" date="2016-11" db="EMBL/GenBank/DDBJ databases">
        <authorList>
            <person name="Jaros S."/>
            <person name="Januszkiewicz K."/>
            <person name="Wedrychowicz H."/>
        </authorList>
    </citation>
    <scope>NUCLEOTIDE SEQUENCE [LARGE SCALE GENOMIC DNA]</scope>
    <source>
        <strain evidence="10 11">DSM 44666</strain>
    </source>
</reference>
<keyword evidence="7 10" id="KW-0407">Ion channel</keyword>
<feature type="transmembrane region" description="Helical" evidence="8">
    <location>
        <begin position="125"/>
        <end position="143"/>
    </location>
</feature>
<evidence type="ECO:0000256" key="5">
    <source>
        <dbReference type="ARBA" id="ARBA00023065"/>
    </source>
</evidence>
<comment type="subcellular location">
    <subcellularLocation>
        <location evidence="1">Membrane</location>
        <topology evidence="1">Multi-pass membrane protein</topology>
    </subcellularLocation>
</comment>
<feature type="transmembrane region" description="Helical" evidence="8">
    <location>
        <begin position="184"/>
        <end position="204"/>
    </location>
</feature>
<feature type="domain" description="Potassium channel" evidence="9">
    <location>
        <begin position="130"/>
        <end position="207"/>
    </location>
</feature>
<keyword evidence="6 8" id="KW-0472">Membrane</keyword>
<organism evidence="10 11">
    <name type="scientific">Seinonella peptonophila</name>
    <dbReference type="NCBI Taxonomy" id="112248"/>
    <lineage>
        <taxon>Bacteria</taxon>
        <taxon>Bacillati</taxon>
        <taxon>Bacillota</taxon>
        <taxon>Bacilli</taxon>
        <taxon>Bacillales</taxon>
        <taxon>Thermoactinomycetaceae</taxon>
        <taxon>Seinonella</taxon>
    </lineage>
</organism>
<dbReference type="GO" id="GO:0005249">
    <property type="term" value="F:voltage-gated potassium channel activity"/>
    <property type="evidence" value="ECO:0007669"/>
    <property type="project" value="InterPro"/>
</dbReference>
<gene>
    <name evidence="10" type="ORF">SAMN05444392_10517</name>
</gene>